<keyword evidence="4" id="KW-0808">Transferase</keyword>
<keyword evidence="3" id="KW-0597">Phosphoprotein</keyword>
<dbReference type="InterPro" id="IPR052162">
    <property type="entry name" value="Sensor_kinase/Photoreceptor"/>
</dbReference>
<dbReference type="EC" id="2.7.13.3" evidence="2"/>
<dbReference type="Pfam" id="PF02518">
    <property type="entry name" value="HATPase_c"/>
    <property type="match status" value="1"/>
</dbReference>
<evidence type="ECO:0000256" key="6">
    <source>
        <dbReference type="SAM" id="Coils"/>
    </source>
</evidence>
<evidence type="ECO:0000256" key="4">
    <source>
        <dbReference type="ARBA" id="ARBA00022679"/>
    </source>
</evidence>
<proteinExistence type="predicted"/>
<dbReference type="PANTHER" id="PTHR43304:SF1">
    <property type="entry name" value="PAC DOMAIN-CONTAINING PROTEIN"/>
    <property type="match status" value="1"/>
</dbReference>
<protein>
    <recommendedName>
        <fullName evidence="2">histidine kinase</fullName>
        <ecNumber evidence="2">2.7.13.3</ecNumber>
    </recommendedName>
</protein>
<reference evidence="9 10" key="1">
    <citation type="submission" date="2018-12" db="EMBL/GenBank/DDBJ databases">
        <title>Complete genome sequence of Haloplanus rallus MBLA0036.</title>
        <authorList>
            <person name="Nam Y.-d."/>
            <person name="Kang J."/>
            <person name="Chung W.-H."/>
            <person name="Park Y.S."/>
        </authorList>
    </citation>
    <scope>NUCLEOTIDE SEQUENCE [LARGE SCALE GENOMIC DNA]</scope>
    <source>
        <strain evidence="9 10">MBLA0036</strain>
    </source>
</reference>
<comment type="catalytic activity">
    <reaction evidence="1">
        <text>ATP + protein L-histidine = ADP + protein N-phospho-L-histidine.</text>
        <dbReference type="EC" id="2.7.13.3"/>
    </reaction>
</comment>
<dbReference type="EMBL" id="CP034345">
    <property type="protein sequence ID" value="QGX94325.1"/>
    <property type="molecule type" value="Genomic_DNA"/>
</dbReference>
<dbReference type="CDD" id="cd00075">
    <property type="entry name" value="HATPase"/>
    <property type="match status" value="1"/>
</dbReference>
<dbReference type="RefSeq" id="WP_157688561.1">
    <property type="nucleotide sequence ID" value="NZ_CP034345.1"/>
</dbReference>
<dbReference type="GeneID" id="43369015"/>
<feature type="transmembrane region" description="Helical" evidence="7">
    <location>
        <begin position="7"/>
        <end position="25"/>
    </location>
</feature>
<evidence type="ECO:0000313" key="10">
    <source>
        <dbReference type="Proteomes" id="UP000428325"/>
    </source>
</evidence>
<feature type="coiled-coil region" evidence="6">
    <location>
        <begin position="250"/>
        <end position="277"/>
    </location>
</feature>
<dbReference type="OrthoDB" id="106630at2157"/>
<keyword evidence="7" id="KW-1133">Transmembrane helix</keyword>
<dbReference type="Pfam" id="PF00512">
    <property type="entry name" value="HisKA"/>
    <property type="match status" value="1"/>
</dbReference>
<evidence type="ECO:0000313" key="9">
    <source>
        <dbReference type="EMBL" id="QGX94325.1"/>
    </source>
</evidence>
<feature type="transmembrane region" description="Helical" evidence="7">
    <location>
        <begin position="78"/>
        <end position="99"/>
    </location>
</feature>
<organism evidence="9 10">
    <name type="scientific">Haloplanus rallus</name>
    <dbReference type="NCBI Taxonomy" id="1816183"/>
    <lineage>
        <taxon>Archaea</taxon>
        <taxon>Methanobacteriati</taxon>
        <taxon>Methanobacteriota</taxon>
        <taxon>Stenosarchaea group</taxon>
        <taxon>Halobacteria</taxon>
        <taxon>Halobacteriales</taxon>
        <taxon>Haloferacaceae</taxon>
        <taxon>Haloplanus</taxon>
    </lineage>
</organism>
<keyword evidence="6" id="KW-0175">Coiled coil</keyword>
<keyword evidence="5" id="KW-0418">Kinase</keyword>
<dbReference type="Gene3D" id="1.10.287.130">
    <property type="match status" value="1"/>
</dbReference>
<feature type="transmembrane region" description="Helical" evidence="7">
    <location>
        <begin position="105"/>
        <end position="124"/>
    </location>
</feature>
<keyword evidence="7" id="KW-0472">Membrane</keyword>
<dbReference type="Pfam" id="PF16926">
    <property type="entry name" value="HisKA_4TM"/>
    <property type="match status" value="1"/>
</dbReference>
<dbReference type="Gene3D" id="3.30.450.20">
    <property type="entry name" value="PAS domain"/>
    <property type="match status" value="1"/>
</dbReference>
<keyword evidence="10" id="KW-1185">Reference proteome</keyword>
<evidence type="ECO:0000256" key="2">
    <source>
        <dbReference type="ARBA" id="ARBA00012438"/>
    </source>
</evidence>
<dbReference type="SMART" id="SM00387">
    <property type="entry name" value="HATPase_c"/>
    <property type="match status" value="1"/>
</dbReference>
<keyword evidence="7" id="KW-0812">Transmembrane</keyword>
<dbReference type="PRINTS" id="PR00344">
    <property type="entry name" value="BCTRLSENSOR"/>
</dbReference>
<gene>
    <name evidence="9" type="ORF">EI982_05750</name>
</gene>
<evidence type="ECO:0000259" key="8">
    <source>
        <dbReference type="PROSITE" id="PS50109"/>
    </source>
</evidence>
<sequence length="504" mass="56081">MPPNRRISLALLSGIGAILTGVLLFDVYEDWQVQGNSLASTAVENALPFVLVLGLYYSIHRLRRGSYDDAFVGTVTKWTVAGVLMMGGLTAWVVGIQVVQNEVKPVIIVLQTAVVGTVAGLIVGQRTASVRRERDRTRREKERFQALFENDPSGIVSLRRHGDRLVAESANPSFESLFGSVEGQGLGTALPQLDDGTVRAFRTHTDDHERFTAETTLRTEDGTKHFVVELVPFGVEQVAESRSYAIFQDVTEIRETEAELERTVQQLERSNEQLQQFAYVASHDLQEPLRMVSSYVDLLDSEYGSELDEEADEYIEFAVDGAQRMQAMIDDLLQYSRVHTKGKKFEETDPEAALERVLRDLELLIEERDATVTYGDLPSVVADANQLGQLFQNLIDNAIEHGDDGDDPPTVHVAGEEREDSVVFSVADDGPGIPADQQDRVFELFEQSSRDDEGTGIGLAICRRIVDRHGGDIWIESEEGEGTTFHVEFPTRPPQQSTHSGRME</sequence>
<dbReference type="PANTHER" id="PTHR43304">
    <property type="entry name" value="PHYTOCHROME-LIKE PROTEIN CPH1"/>
    <property type="match status" value="1"/>
</dbReference>
<name>A0A6B9F205_9EURY</name>
<accession>A0A6B9F205</accession>
<dbReference type="SMART" id="SM00388">
    <property type="entry name" value="HisKA"/>
    <property type="match status" value="1"/>
</dbReference>
<dbReference type="Gene3D" id="3.30.565.10">
    <property type="entry name" value="Histidine kinase-like ATPase, C-terminal domain"/>
    <property type="match status" value="1"/>
</dbReference>
<dbReference type="InterPro" id="IPR031623">
    <property type="entry name" value="HisKA_4TM"/>
</dbReference>
<dbReference type="InterPro" id="IPR000014">
    <property type="entry name" value="PAS"/>
</dbReference>
<evidence type="ECO:0000256" key="7">
    <source>
        <dbReference type="SAM" id="Phobius"/>
    </source>
</evidence>
<dbReference type="InterPro" id="IPR003594">
    <property type="entry name" value="HATPase_dom"/>
</dbReference>
<dbReference type="SUPFAM" id="SSF55874">
    <property type="entry name" value="ATPase domain of HSP90 chaperone/DNA topoisomerase II/histidine kinase"/>
    <property type="match status" value="1"/>
</dbReference>
<feature type="transmembrane region" description="Helical" evidence="7">
    <location>
        <begin position="37"/>
        <end position="57"/>
    </location>
</feature>
<evidence type="ECO:0000256" key="5">
    <source>
        <dbReference type="ARBA" id="ARBA00022777"/>
    </source>
</evidence>
<dbReference type="GO" id="GO:0000155">
    <property type="term" value="F:phosphorelay sensor kinase activity"/>
    <property type="evidence" value="ECO:0007669"/>
    <property type="project" value="InterPro"/>
</dbReference>
<dbReference type="SUPFAM" id="SSF55785">
    <property type="entry name" value="PYP-like sensor domain (PAS domain)"/>
    <property type="match status" value="1"/>
</dbReference>
<dbReference type="Proteomes" id="UP000428325">
    <property type="component" value="Chromosome"/>
</dbReference>
<dbReference type="InterPro" id="IPR035965">
    <property type="entry name" value="PAS-like_dom_sf"/>
</dbReference>
<dbReference type="SUPFAM" id="SSF47384">
    <property type="entry name" value="Homodimeric domain of signal transducing histidine kinase"/>
    <property type="match status" value="1"/>
</dbReference>
<dbReference type="InterPro" id="IPR004358">
    <property type="entry name" value="Sig_transdc_His_kin-like_C"/>
</dbReference>
<dbReference type="PROSITE" id="PS50109">
    <property type="entry name" value="HIS_KIN"/>
    <property type="match status" value="1"/>
</dbReference>
<dbReference type="InterPro" id="IPR003661">
    <property type="entry name" value="HisK_dim/P_dom"/>
</dbReference>
<dbReference type="FunFam" id="3.30.565.10:FF:000006">
    <property type="entry name" value="Sensor histidine kinase WalK"/>
    <property type="match status" value="1"/>
</dbReference>
<dbReference type="NCBIfam" id="TIGR00229">
    <property type="entry name" value="sensory_box"/>
    <property type="match status" value="1"/>
</dbReference>
<evidence type="ECO:0000256" key="1">
    <source>
        <dbReference type="ARBA" id="ARBA00000085"/>
    </source>
</evidence>
<dbReference type="CDD" id="cd00082">
    <property type="entry name" value="HisKA"/>
    <property type="match status" value="1"/>
</dbReference>
<feature type="domain" description="Histidine kinase" evidence="8">
    <location>
        <begin position="280"/>
        <end position="493"/>
    </location>
</feature>
<dbReference type="KEGG" id="hra:EI982_05750"/>
<dbReference type="InterPro" id="IPR036890">
    <property type="entry name" value="HATPase_C_sf"/>
</dbReference>
<dbReference type="AlphaFoldDB" id="A0A6B9F205"/>
<dbReference type="InterPro" id="IPR005467">
    <property type="entry name" value="His_kinase_dom"/>
</dbReference>
<evidence type="ECO:0000256" key="3">
    <source>
        <dbReference type="ARBA" id="ARBA00022553"/>
    </source>
</evidence>
<dbReference type="InterPro" id="IPR036097">
    <property type="entry name" value="HisK_dim/P_sf"/>
</dbReference>